<evidence type="ECO:0000259" key="5">
    <source>
        <dbReference type="PROSITE" id="PS50977"/>
    </source>
</evidence>
<dbReference type="Pfam" id="PF21597">
    <property type="entry name" value="TetR_C_43"/>
    <property type="match status" value="1"/>
</dbReference>
<keyword evidence="7" id="KW-1185">Reference proteome</keyword>
<sequence length="207" mass="22144">MKGPSRQVEHKRGSTTLRADARRNRASVLAAAEEAFAAEGLAVPLDEIARRAGVGAGTVYRHFPTKEALFETVVSERLAQLGEDAKGYAEADDPGAAFFALFAEVVERARLNRALCEALEASTGVGFTGGSRARREFQDVFGELLGRAQRAGAVRRDVDIETVQALLRGCVSMEAQRQRQGSAGQVVAIVCDGLRPDRATSRSGPQS</sequence>
<evidence type="ECO:0000256" key="2">
    <source>
        <dbReference type="ARBA" id="ARBA00023125"/>
    </source>
</evidence>
<feature type="domain" description="HTH tetR-type" evidence="5">
    <location>
        <begin position="22"/>
        <end position="81"/>
    </location>
</feature>
<dbReference type="PANTHER" id="PTHR30055">
    <property type="entry name" value="HTH-TYPE TRANSCRIPTIONAL REGULATOR RUTR"/>
    <property type="match status" value="1"/>
</dbReference>
<dbReference type="PROSITE" id="PS50977">
    <property type="entry name" value="HTH_TETR_2"/>
    <property type="match status" value="1"/>
</dbReference>
<comment type="caution">
    <text evidence="6">The sequence shown here is derived from an EMBL/GenBank/DDBJ whole genome shotgun (WGS) entry which is preliminary data.</text>
</comment>
<feature type="DNA-binding region" description="H-T-H motif" evidence="4">
    <location>
        <begin position="44"/>
        <end position="63"/>
    </location>
</feature>
<protein>
    <submittedName>
        <fullName evidence="6">AcrR family transcriptional regulator</fullName>
    </submittedName>
</protein>
<dbReference type="PANTHER" id="PTHR30055:SF234">
    <property type="entry name" value="HTH-TYPE TRANSCRIPTIONAL REGULATOR BETI"/>
    <property type="match status" value="1"/>
</dbReference>
<dbReference type="EMBL" id="JADBEM010000001">
    <property type="protein sequence ID" value="MBE1606890.1"/>
    <property type="molecule type" value="Genomic_DNA"/>
</dbReference>
<dbReference type="SUPFAM" id="SSF48498">
    <property type="entry name" value="Tetracyclin repressor-like, C-terminal domain"/>
    <property type="match status" value="1"/>
</dbReference>
<proteinExistence type="predicted"/>
<dbReference type="InterPro" id="IPR009057">
    <property type="entry name" value="Homeodomain-like_sf"/>
</dbReference>
<evidence type="ECO:0000256" key="1">
    <source>
        <dbReference type="ARBA" id="ARBA00023015"/>
    </source>
</evidence>
<reference evidence="6" key="1">
    <citation type="submission" date="2020-10" db="EMBL/GenBank/DDBJ databases">
        <title>Sequencing the genomes of 1000 actinobacteria strains.</title>
        <authorList>
            <person name="Klenk H.-P."/>
        </authorList>
    </citation>
    <scope>NUCLEOTIDE SEQUENCE</scope>
    <source>
        <strain evidence="6">DSM 45354</strain>
    </source>
</reference>
<dbReference type="Pfam" id="PF00440">
    <property type="entry name" value="TetR_N"/>
    <property type="match status" value="1"/>
</dbReference>
<dbReference type="InterPro" id="IPR001647">
    <property type="entry name" value="HTH_TetR"/>
</dbReference>
<keyword evidence="3" id="KW-0804">Transcription</keyword>
<dbReference type="InterPro" id="IPR049445">
    <property type="entry name" value="TetR_SbtR-like_C"/>
</dbReference>
<dbReference type="Gene3D" id="1.10.357.10">
    <property type="entry name" value="Tetracycline Repressor, domain 2"/>
    <property type="match status" value="1"/>
</dbReference>
<dbReference type="InterPro" id="IPR036271">
    <property type="entry name" value="Tet_transcr_reg_TetR-rel_C_sf"/>
</dbReference>
<dbReference type="SUPFAM" id="SSF46689">
    <property type="entry name" value="Homeodomain-like"/>
    <property type="match status" value="1"/>
</dbReference>
<dbReference type="RefSeq" id="WP_337917767.1">
    <property type="nucleotide sequence ID" value="NZ_BAABJL010000109.1"/>
</dbReference>
<organism evidence="6 7">
    <name type="scientific">Actinopolymorpha pittospori</name>
    <dbReference type="NCBI Taxonomy" id="648752"/>
    <lineage>
        <taxon>Bacteria</taxon>
        <taxon>Bacillati</taxon>
        <taxon>Actinomycetota</taxon>
        <taxon>Actinomycetes</taxon>
        <taxon>Propionibacteriales</taxon>
        <taxon>Actinopolymorphaceae</taxon>
        <taxon>Actinopolymorpha</taxon>
    </lineage>
</organism>
<evidence type="ECO:0000313" key="7">
    <source>
        <dbReference type="Proteomes" id="UP000638648"/>
    </source>
</evidence>
<evidence type="ECO:0000256" key="3">
    <source>
        <dbReference type="ARBA" id="ARBA00023163"/>
    </source>
</evidence>
<accession>A0A927MU04</accession>
<keyword evidence="2 4" id="KW-0238">DNA-binding</keyword>
<evidence type="ECO:0000256" key="4">
    <source>
        <dbReference type="PROSITE-ProRule" id="PRU00335"/>
    </source>
</evidence>
<dbReference type="GO" id="GO:0003700">
    <property type="term" value="F:DNA-binding transcription factor activity"/>
    <property type="evidence" value="ECO:0007669"/>
    <property type="project" value="TreeGrafter"/>
</dbReference>
<name>A0A927MU04_9ACTN</name>
<dbReference type="InterPro" id="IPR050109">
    <property type="entry name" value="HTH-type_TetR-like_transc_reg"/>
</dbReference>
<dbReference type="GO" id="GO:0000976">
    <property type="term" value="F:transcription cis-regulatory region binding"/>
    <property type="evidence" value="ECO:0007669"/>
    <property type="project" value="TreeGrafter"/>
</dbReference>
<keyword evidence="1" id="KW-0805">Transcription regulation</keyword>
<dbReference type="Proteomes" id="UP000638648">
    <property type="component" value="Unassembled WGS sequence"/>
</dbReference>
<evidence type="ECO:0000313" key="6">
    <source>
        <dbReference type="EMBL" id="MBE1606890.1"/>
    </source>
</evidence>
<gene>
    <name evidence="6" type="ORF">HEB94_003738</name>
</gene>
<dbReference type="AlphaFoldDB" id="A0A927MU04"/>
<dbReference type="PRINTS" id="PR00455">
    <property type="entry name" value="HTHTETR"/>
</dbReference>